<feature type="non-terminal residue" evidence="1">
    <location>
        <position position="1"/>
    </location>
</feature>
<proteinExistence type="predicted"/>
<evidence type="ECO:0000313" key="2">
    <source>
        <dbReference type="Proteomes" id="UP001516400"/>
    </source>
</evidence>
<evidence type="ECO:0000313" key="1">
    <source>
        <dbReference type="EMBL" id="KAL3272777.1"/>
    </source>
</evidence>
<keyword evidence="2" id="KW-1185">Reference proteome</keyword>
<name>A0ABD2N2L5_9CUCU</name>
<protein>
    <submittedName>
        <fullName evidence="1">Uncharacterized protein</fullName>
    </submittedName>
</protein>
<dbReference type="Proteomes" id="UP001516400">
    <property type="component" value="Unassembled WGS sequence"/>
</dbReference>
<gene>
    <name evidence="1" type="ORF">HHI36_014237</name>
</gene>
<accession>A0ABD2N2L5</accession>
<dbReference type="AlphaFoldDB" id="A0ABD2N2L5"/>
<dbReference type="EMBL" id="JABFTP020000062">
    <property type="protein sequence ID" value="KAL3272777.1"/>
    <property type="molecule type" value="Genomic_DNA"/>
</dbReference>
<organism evidence="1 2">
    <name type="scientific">Cryptolaemus montrouzieri</name>
    <dbReference type="NCBI Taxonomy" id="559131"/>
    <lineage>
        <taxon>Eukaryota</taxon>
        <taxon>Metazoa</taxon>
        <taxon>Ecdysozoa</taxon>
        <taxon>Arthropoda</taxon>
        <taxon>Hexapoda</taxon>
        <taxon>Insecta</taxon>
        <taxon>Pterygota</taxon>
        <taxon>Neoptera</taxon>
        <taxon>Endopterygota</taxon>
        <taxon>Coleoptera</taxon>
        <taxon>Polyphaga</taxon>
        <taxon>Cucujiformia</taxon>
        <taxon>Coccinelloidea</taxon>
        <taxon>Coccinellidae</taxon>
        <taxon>Scymninae</taxon>
        <taxon>Scymnini</taxon>
        <taxon>Cryptolaemus</taxon>
    </lineage>
</organism>
<sequence>VPVAESKPVKLWLNGEIEDFLKKRHRSYQIAVFTKSDQKWMEYRTLRNQVISRLISSEKSFYFNLIQNSSSQDISEIIKSN</sequence>
<comment type="caution">
    <text evidence="1">The sequence shown here is derived from an EMBL/GenBank/DDBJ whole genome shotgun (WGS) entry which is preliminary data.</text>
</comment>
<reference evidence="1 2" key="1">
    <citation type="journal article" date="2021" name="BMC Biol.">
        <title>Horizontally acquired antibacterial genes associated with adaptive radiation of ladybird beetles.</title>
        <authorList>
            <person name="Li H.S."/>
            <person name="Tang X.F."/>
            <person name="Huang Y.H."/>
            <person name="Xu Z.Y."/>
            <person name="Chen M.L."/>
            <person name="Du X.Y."/>
            <person name="Qiu B.Y."/>
            <person name="Chen P.T."/>
            <person name="Zhang W."/>
            <person name="Slipinski A."/>
            <person name="Escalona H.E."/>
            <person name="Waterhouse R.M."/>
            <person name="Zwick A."/>
            <person name="Pang H."/>
        </authorList>
    </citation>
    <scope>NUCLEOTIDE SEQUENCE [LARGE SCALE GENOMIC DNA]</scope>
    <source>
        <strain evidence="1">SYSU2018</strain>
    </source>
</reference>